<accession>A0ABS8TCU3</accession>
<gene>
    <name evidence="2" type="ORF">HAX54_008208</name>
</gene>
<keyword evidence="3" id="KW-1185">Reference proteome</keyword>
<dbReference type="EMBL" id="JACEIK010001422">
    <property type="protein sequence ID" value="MCD7469280.1"/>
    <property type="molecule type" value="Genomic_DNA"/>
</dbReference>
<name>A0ABS8TCU3_DATST</name>
<protein>
    <submittedName>
        <fullName evidence="2">Uncharacterized protein</fullName>
    </submittedName>
</protein>
<evidence type="ECO:0000256" key="1">
    <source>
        <dbReference type="SAM" id="MobiDB-lite"/>
    </source>
</evidence>
<feature type="region of interest" description="Disordered" evidence="1">
    <location>
        <begin position="197"/>
        <end position="224"/>
    </location>
</feature>
<comment type="caution">
    <text evidence="2">The sequence shown here is derived from an EMBL/GenBank/DDBJ whole genome shotgun (WGS) entry which is preliminary data.</text>
</comment>
<organism evidence="2 3">
    <name type="scientific">Datura stramonium</name>
    <name type="common">Jimsonweed</name>
    <name type="synonym">Common thornapple</name>
    <dbReference type="NCBI Taxonomy" id="4076"/>
    <lineage>
        <taxon>Eukaryota</taxon>
        <taxon>Viridiplantae</taxon>
        <taxon>Streptophyta</taxon>
        <taxon>Embryophyta</taxon>
        <taxon>Tracheophyta</taxon>
        <taxon>Spermatophyta</taxon>
        <taxon>Magnoliopsida</taxon>
        <taxon>eudicotyledons</taxon>
        <taxon>Gunneridae</taxon>
        <taxon>Pentapetalae</taxon>
        <taxon>asterids</taxon>
        <taxon>lamiids</taxon>
        <taxon>Solanales</taxon>
        <taxon>Solanaceae</taxon>
        <taxon>Solanoideae</taxon>
        <taxon>Datureae</taxon>
        <taxon>Datura</taxon>
    </lineage>
</organism>
<feature type="non-terminal residue" evidence="2">
    <location>
        <position position="224"/>
    </location>
</feature>
<reference evidence="2 3" key="1">
    <citation type="journal article" date="2021" name="BMC Genomics">
        <title>Datura genome reveals duplications of psychoactive alkaloid biosynthetic genes and high mutation rate following tissue culture.</title>
        <authorList>
            <person name="Rajewski A."/>
            <person name="Carter-House D."/>
            <person name="Stajich J."/>
            <person name="Litt A."/>
        </authorList>
    </citation>
    <scope>NUCLEOTIDE SEQUENCE [LARGE SCALE GENOMIC DNA]</scope>
    <source>
        <strain evidence="2">AR-01</strain>
    </source>
</reference>
<evidence type="ECO:0000313" key="3">
    <source>
        <dbReference type="Proteomes" id="UP000823775"/>
    </source>
</evidence>
<feature type="compositionally biased region" description="Basic and acidic residues" evidence="1">
    <location>
        <begin position="1"/>
        <end position="28"/>
    </location>
</feature>
<feature type="compositionally biased region" description="Basic and acidic residues" evidence="1">
    <location>
        <begin position="143"/>
        <end position="152"/>
    </location>
</feature>
<feature type="compositionally biased region" description="Low complexity" evidence="1">
    <location>
        <begin position="49"/>
        <end position="66"/>
    </location>
</feature>
<feature type="compositionally biased region" description="Polar residues" evidence="1">
    <location>
        <begin position="153"/>
        <end position="167"/>
    </location>
</feature>
<sequence length="224" mass="24818">MKEAVETDRIHPSQEPHGAKEKVPDNPKGRNPQNPKEKGPQNPNEIVPQNPKRQVQNQKKQNNGKTKQLDSQNRSMWKRSPLLLSRGKVDGQEDVPGGLRAKPNAQKRKAAQKKKAELEASQIASLHDKDSPQNFGKEDIDEADHFIYDHPQDATSGQNISDDQNPTPIACDPPNSMFAVCNLYTLGSKDFDADEYRQGLSSRGVSHFSPGSGTGPPATRTRLR</sequence>
<dbReference type="Proteomes" id="UP000823775">
    <property type="component" value="Unassembled WGS sequence"/>
</dbReference>
<feature type="region of interest" description="Disordered" evidence="1">
    <location>
        <begin position="1"/>
        <end position="173"/>
    </location>
</feature>
<proteinExistence type="predicted"/>
<evidence type="ECO:0000313" key="2">
    <source>
        <dbReference type="EMBL" id="MCD7469280.1"/>
    </source>
</evidence>